<dbReference type="InterPro" id="IPR000326">
    <property type="entry name" value="PAP2/HPO"/>
</dbReference>
<dbReference type="OrthoDB" id="5289372at2"/>
<evidence type="ECO:0000256" key="3">
    <source>
        <dbReference type="ARBA" id="ARBA00022692"/>
    </source>
</evidence>
<feature type="transmembrane region" description="Helical" evidence="7">
    <location>
        <begin position="146"/>
        <end position="164"/>
    </location>
</feature>
<keyword evidence="2" id="KW-1003">Cell membrane</keyword>
<feature type="transmembrane region" description="Helical" evidence="7">
    <location>
        <begin position="199"/>
        <end position="219"/>
    </location>
</feature>
<keyword evidence="6 7" id="KW-0472">Membrane</keyword>
<dbReference type="AlphaFoldDB" id="A0A1H0T4U7"/>
<evidence type="ECO:0000256" key="6">
    <source>
        <dbReference type="ARBA" id="ARBA00023136"/>
    </source>
</evidence>
<feature type="domain" description="Phosphatidic acid phosphatase type 2/haloperoxidase" evidence="8">
    <location>
        <begin position="102"/>
        <end position="213"/>
    </location>
</feature>
<keyword evidence="10" id="KW-1185">Reference proteome</keyword>
<reference evidence="10" key="1">
    <citation type="submission" date="2016-10" db="EMBL/GenBank/DDBJ databases">
        <authorList>
            <person name="Varghese N."/>
            <person name="Submissions S."/>
        </authorList>
    </citation>
    <scope>NUCLEOTIDE SEQUENCE [LARGE SCALE GENOMIC DNA]</scope>
    <source>
        <strain evidence="10">DSM 45843</strain>
    </source>
</reference>
<keyword evidence="4" id="KW-0378">Hydrolase</keyword>
<feature type="transmembrane region" description="Helical" evidence="7">
    <location>
        <begin position="20"/>
        <end position="42"/>
    </location>
</feature>
<dbReference type="SUPFAM" id="SSF48317">
    <property type="entry name" value="Acid phosphatase/Vanadium-dependent haloperoxidase"/>
    <property type="match status" value="1"/>
</dbReference>
<accession>A0A1H0T4U7</accession>
<name>A0A1H0T4U7_9ACTN</name>
<dbReference type="Pfam" id="PF01569">
    <property type="entry name" value="PAP2"/>
    <property type="match status" value="1"/>
</dbReference>
<evidence type="ECO:0000256" key="4">
    <source>
        <dbReference type="ARBA" id="ARBA00022801"/>
    </source>
</evidence>
<organism evidence="9 10">
    <name type="scientific">Klenkia soli</name>
    <dbReference type="NCBI Taxonomy" id="1052260"/>
    <lineage>
        <taxon>Bacteria</taxon>
        <taxon>Bacillati</taxon>
        <taxon>Actinomycetota</taxon>
        <taxon>Actinomycetes</taxon>
        <taxon>Geodermatophilales</taxon>
        <taxon>Geodermatophilaceae</taxon>
        <taxon>Klenkia</taxon>
    </lineage>
</organism>
<evidence type="ECO:0000313" key="9">
    <source>
        <dbReference type="EMBL" id="SDP48770.1"/>
    </source>
</evidence>
<dbReference type="STRING" id="1052260.SAMN05660199_04040"/>
<dbReference type="PANTHER" id="PTHR14969:SF62">
    <property type="entry name" value="DECAPRENYLPHOSPHORYL-5-PHOSPHORIBOSE PHOSPHATASE RV3807C-RELATED"/>
    <property type="match status" value="1"/>
</dbReference>
<proteinExistence type="predicted"/>
<evidence type="ECO:0000256" key="5">
    <source>
        <dbReference type="ARBA" id="ARBA00022989"/>
    </source>
</evidence>
<keyword evidence="3 7" id="KW-0812">Transmembrane</keyword>
<evidence type="ECO:0000256" key="1">
    <source>
        <dbReference type="ARBA" id="ARBA00004651"/>
    </source>
</evidence>
<keyword evidence="5 7" id="KW-1133">Transmembrane helix</keyword>
<dbReference type="InterPro" id="IPR036938">
    <property type="entry name" value="PAP2/HPO_sf"/>
</dbReference>
<evidence type="ECO:0000256" key="2">
    <source>
        <dbReference type="ARBA" id="ARBA00022475"/>
    </source>
</evidence>
<sequence length="224" mass="23793">MGQADPVTTAQRVHPIGVRLLPVAGCALVVVLLGVGVAAGWAPQLRLDATVSQALYTGDDRPRWVSVLLEVLTAPGLSVTRFLVFLPVVVLLLRARRWATAVWVTVSVVGVGVATSAIKELVGRVRPDFAEGGAQYGSLSFPSGHSSGIACLVTTALVLAWPNLSRTARRWWTLTGVVVVAVVGTTRMLLGVHYLTDVLAGWAFGVGWTLLVVAVVEGVRWRRA</sequence>
<protein>
    <submittedName>
        <fullName evidence="9">Undecaprenyl-diphosphatase</fullName>
    </submittedName>
</protein>
<comment type="subcellular location">
    <subcellularLocation>
        <location evidence="1">Cell membrane</location>
        <topology evidence="1">Multi-pass membrane protein</topology>
    </subcellularLocation>
</comment>
<evidence type="ECO:0000259" key="8">
    <source>
        <dbReference type="SMART" id="SM00014"/>
    </source>
</evidence>
<dbReference type="Gene3D" id="1.20.144.10">
    <property type="entry name" value="Phosphatidic acid phosphatase type 2/haloperoxidase"/>
    <property type="match status" value="2"/>
</dbReference>
<dbReference type="EMBL" id="FNIR01000014">
    <property type="protein sequence ID" value="SDP48770.1"/>
    <property type="molecule type" value="Genomic_DNA"/>
</dbReference>
<feature type="transmembrane region" description="Helical" evidence="7">
    <location>
        <begin position="171"/>
        <end position="193"/>
    </location>
</feature>
<feature type="transmembrane region" description="Helical" evidence="7">
    <location>
        <begin position="72"/>
        <end position="93"/>
    </location>
</feature>
<feature type="transmembrane region" description="Helical" evidence="7">
    <location>
        <begin position="100"/>
        <end position="118"/>
    </location>
</feature>
<dbReference type="GO" id="GO:0005886">
    <property type="term" value="C:plasma membrane"/>
    <property type="evidence" value="ECO:0007669"/>
    <property type="project" value="UniProtKB-SubCell"/>
</dbReference>
<dbReference type="PANTHER" id="PTHR14969">
    <property type="entry name" value="SPHINGOSINE-1-PHOSPHATE PHOSPHOHYDROLASE"/>
    <property type="match status" value="1"/>
</dbReference>
<dbReference type="Proteomes" id="UP000199088">
    <property type="component" value="Unassembled WGS sequence"/>
</dbReference>
<gene>
    <name evidence="9" type="ORF">SAMN05660199_04040</name>
</gene>
<evidence type="ECO:0000256" key="7">
    <source>
        <dbReference type="SAM" id="Phobius"/>
    </source>
</evidence>
<dbReference type="SMART" id="SM00014">
    <property type="entry name" value="acidPPc"/>
    <property type="match status" value="1"/>
</dbReference>
<dbReference type="GO" id="GO:0016787">
    <property type="term" value="F:hydrolase activity"/>
    <property type="evidence" value="ECO:0007669"/>
    <property type="project" value="UniProtKB-KW"/>
</dbReference>
<evidence type="ECO:0000313" key="10">
    <source>
        <dbReference type="Proteomes" id="UP000199088"/>
    </source>
</evidence>